<dbReference type="EMBL" id="CAICTM010000062">
    <property type="protein sequence ID" value="CAB9499515.1"/>
    <property type="molecule type" value="Genomic_DNA"/>
</dbReference>
<gene>
    <name evidence="1" type="ORF">SEMRO_63_G035670.1</name>
</gene>
<dbReference type="OrthoDB" id="2132071at2759"/>
<evidence type="ECO:0000313" key="1">
    <source>
        <dbReference type="EMBL" id="CAB9499515.1"/>
    </source>
</evidence>
<sequence length="355" mass="38162">MKTLFVYPKRSSPLPALLFLAWLDAATSKLGAALILPHGDVALDPSNLSPGTAARKAGDTIAKGARQAARWFATGKNSSSPQKTTGTESRDFDLIFLSTPHGIQLTHDYGIYLGPHASGSINITGDNSSHAPYTVTMPPIDLDTALSLDLIMQLTEQQSTSGKPIPVEGIATSADGAKDLPLEWAEIIPLKLLPEPHAFKYLIWSYPLRRYTESPSMVEELLIIGAAIRSWMEALPLNIGVIISGDMSHTHEATGPYGYSNASAPFDHAVGHWASNPCQNSDSLLQTARSLQPNGKSCGFTGFVLLHAMLCGGSTGETFDPLDSDNVWVNRNATYYGMMAVTFDSKGNDQRVSSE</sequence>
<evidence type="ECO:0000313" key="2">
    <source>
        <dbReference type="Proteomes" id="UP001153069"/>
    </source>
</evidence>
<accession>A0A9N8DCZ2</accession>
<name>A0A9N8DCZ2_9STRA</name>
<comment type="caution">
    <text evidence="1">The sequence shown here is derived from an EMBL/GenBank/DDBJ whole genome shotgun (WGS) entry which is preliminary data.</text>
</comment>
<dbReference type="Gene3D" id="3.40.830.10">
    <property type="entry name" value="LigB-like"/>
    <property type="match status" value="1"/>
</dbReference>
<evidence type="ECO:0008006" key="3">
    <source>
        <dbReference type="Google" id="ProtNLM"/>
    </source>
</evidence>
<organism evidence="1 2">
    <name type="scientific">Seminavis robusta</name>
    <dbReference type="NCBI Taxonomy" id="568900"/>
    <lineage>
        <taxon>Eukaryota</taxon>
        <taxon>Sar</taxon>
        <taxon>Stramenopiles</taxon>
        <taxon>Ochrophyta</taxon>
        <taxon>Bacillariophyta</taxon>
        <taxon>Bacillariophyceae</taxon>
        <taxon>Bacillariophycidae</taxon>
        <taxon>Naviculales</taxon>
        <taxon>Naviculaceae</taxon>
        <taxon>Seminavis</taxon>
    </lineage>
</organism>
<keyword evidence="2" id="KW-1185">Reference proteome</keyword>
<dbReference type="AlphaFoldDB" id="A0A9N8DCZ2"/>
<reference evidence="1" key="1">
    <citation type="submission" date="2020-06" db="EMBL/GenBank/DDBJ databases">
        <authorList>
            <consortium name="Plant Systems Biology data submission"/>
        </authorList>
    </citation>
    <scope>NUCLEOTIDE SEQUENCE</scope>
    <source>
        <strain evidence="1">D6</strain>
    </source>
</reference>
<proteinExistence type="predicted"/>
<dbReference type="Proteomes" id="UP001153069">
    <property type="component" value="Unassembled WGS sequence"/>
</dbReference>
<protein>
    <recommendedName>
        <fullName evidence="3">Extradiol ring-cleavage dioxygenase class III enzyme subunit B domain-containing protein</fullName>
    </recommendedName>
</protein>